<organism evidence="5 6">
    <name type="scientific">Asanoa iriomotensis</name>
    <dbReference type="NCBI Taxonomy" id="234613"/>
    <lineage>
        <taxon>Bacteria</taxon>
        <taxon>Bacillati</taxon>
        <taxon>Actinomycetota</taxon>
        <taxon>Actinomycetes</taxon>
        <taxon>Micromonosporales</taxon>
        <taxon>Micromonosporaceae</taxon>
        <taxon>Asanoa</taxon>
    </lineage>
</organism>
<dbReference type="InterPro" id="IPR008920">
    <property type="entry name" value="TF_FadR/GntR_C"/>
</dbReference>
<dbReference type="SMART" id="SM00895">
    <property type="entry name" value="FCD"/>
    <property type="match status" value="1"/>
</dbReference>
<evidence type="ECO:0000313" key="5">
    <source>
        <dbReference type="EMBL" id="GIF54647.1"/>
    </source>
</evidence>
<dbReference type="InterPro" id="IPR000524">
    <property type="entry name" value="Tscrpt_reg_HTH_GntR"/>
</dbReference>
<dbReference type="InterPro" id="IPR036390">
    <property type="entry name" value="WH_DNA-bd_sf"/>
</dbReference>
<dbReference type="PANTHER" id="PTHR43537">
    <property type="entry name" value="TRANSCRIPTIONAL REGULATOR, GNTR FAMILY"/>
    <property type="match status" value="1"/>
</dbReference>
<accession>A0ABQ4BVW2</accession>
<evidence type="ECO:0000256" key="2">
    <source>
        <dbReference type="ARBA" id="ARBA00023125"/>
    </source>
</evidence>
<keyword evidence="2" id="KW-0238">DNA-binding</keyword>
<sequence length="226" mass="24550">MTTTPRQTERLQDTASVVHAIREAIVAGEFNPGQRLIESELSQRFSASRGTVRQALALLGNEGLAVSEANRGARVRPVSKAEAIEITEVRAVLEGLCARRAAANASAAERKELRELGATMQAAVKRGDIMTYSQVSQDVHLRIRELSGQHTAADLLNRLRFRSVRYQFSVALLPGRPVVGLKEHLGVIKAVAAGQSDLAEHLMREHLESVVEAISQLPESLPALHG</sequence>
<dbReference type="SUPFAM" id="SSF48008">
    <property type="entry name" value="GntR ligand-binding domain-like"/>
    <property type="match status" value="1"/>
</dbReference>
<keyword evidence="6" id="KW-1185">Reference proteome</keyword>
<dbReference type="InterPro" id="IPR011711">
    <property type="entry name" value="GntR_C"/>
</dbReference>
<dbReference type="Pfam" id="PF07729">
    <property type="entry name" value="FCD"/>
    <property type="match status" value="1"/>
</dbReference>
<feature type="domain" description="HTH gntR-type" evidence="4">
    <location>
        <begin position="11"/>
        <end position="78"/>
    </location>
</feature>
<dbReference type="EMBL" id="BONC01000003">
    <property type="protein sequence ID" value="GIF54647.1"/>
    <property type="molecule type" value="Genomic_DNA"/>
</dbReference>
<dbReference type="SMART" id="SM00345">
    <property type="entry name" value="HTH_GNTR"/>
    <property type="match status" value="1"/>
</dbReference>
<evidence type="ECO:0000256" key="1">
    <source>
        <dbReference type="ARBA" id="ARBA00023015"/>
    </source>
</evidence>
<keyword evidence="3" id="KW-0804">Transcription</keyword>
<dbReference type="Gene3D" id="1.20.120.530">
    <property type="entry name" value="GntR ligand-binding domain-like"/>
    <property type="match status" value="1"/>
</dbReference>
<evidence type="ECO:0000259" key="4">
    <source>
        <dbReference type="PROSITE" id="PS50949"/>
    </source>
</evidence>
<dbReference type="InterPro" id="IPR036388">
    <property type="entry name" value="WH-like_DNA-bd_sf"/>
</dbReference>
<dbReference type="PANTHER" id="PTHR43537:SF49">
    <property type="entry name" value="TRANSCRIPTIONAL REGULATORY PROTEIN"/>
    <property type="match status" value="1"/>
</dbReference>
<dbReference type="SUPFAM" id="SSF46785">
    <property type="entry name" value="Winged helix' DNA-binding domain"/>
    <property type="match status" value="1"/>
</dbReference>
<keyword evidence="1" id="KW-0805">Transcription regulation</keyword>
<protein>
    <submittedName>
        <fullName evidence="5">GntR family transcriptional regulator</fullName>
    </submittedName>
</protein>
<gene>
    <name evidence="5" type="ORF">Air01nite_07420</name>
</gene>
<proteinExistence type="predicted"/>
<dbReference type="CDD" id="cd07377">
    <property type="entry name" value="WHTH_GntR"/>
    <property type="match status" value="1"/>
</dbReference>
<comment type="caution">
    <text evidence="5">The sequence shown here is derived from an EMBL/GenBank/DDBJ whole genome shotgun (WGS) entry which is preliminary data.</text>
</comment>
<dbReference type="PROSITE" id="PS50949">
    <property type="entry name" value="HTH_GNTR"/>
    <property type="match status" value="1"/>
</dbReference>
<dbReference type="RefSeq" id="WP_203700347.1">
    <property type="nucleotide sequence ID" value="NZ_BAAALU010000014.1"/>
</dbReference>
<evidence type="ECO:0000256" key="3">
    <source>
        <dbReference type="ARBA" id="ARBA00023163"/>
    </source>
</evidence>
<name>A0ABQ4BVW2_9ACTN</name>
<reference evidence="5 6" key="1">
    <citation type="submission" date="2021-01" db="EMBL/GenBank/DDBJ databases">
        <title>Whole genome shotgun sequence of Asanoa iriomotensis NBRC 100142.</title>
        <authorList>
            <person name="Komaki H."/>
            <person name="Tamura T."/>
        </authorList>
    </citation>
    <scope>NUCLEOTIDE SEQUENCE [LARGE SCALE GENOMIC DNA]</scope>
    <source>
        <strain evidence="5 6">NBRC 100142</strain>
    </source>
</reference>
<dbReference type="Proteomes" id="UP000624325">
    <property type="component" value="Unassembled WGS sequence"/>
</dbReference>
<evidence type="ECO:0000313" key="6">
    <source>
        <dbReference type="Proteomes" id="UP000624325"/>
    </source>
</evidence>
<dbReference type="Gene3D" id="1.10.10.10">
    <property type="entry name" value="Winged helix-like DNA-binding domain superfamily/Winged helix DNA-binding domain"/>
    <property type="match status" value="1"/>
</dbReference>
<dbReference type="Pfam" id="PF00392">
    <property type="entry name" value="GntR"/>
    <property type="match status" value="1"/>
</dbReference>